<keyword evidence="7" id="KW-0175">Coiled coil</keyword>
<dbReference type="Pfam" id="PF02861">
    <property type="entry name" value="Clp_N"/>
    <property type="match status" value="1"/>
</dbReference>
<dbReference type="Pfam" id="PF17871">
    <property type="entry name" value="AAA_lid_9"/>
    <property type="match status" value="1"/>
</dbReference>
<evidence type="ECO:0000256" key="2">
    <source>
        <dbReference type="ARBA" id="ARBA00022737"/>
    </source>
</evidence>
<feature type="compositionally biased region" description="Low complexity" evidence="8">
    <location>
        <begin position="168"/>
        <end position="177"/>
    </location>
</feature>
<evidence type="ECO:0000313" key="11">
    <source>
        <dbReference type="Proteomes" id="UP000078272"/>
    </source>
</evidence>
<keyword evidence="2 6" id="KW-0677">Repeat</keyword>
<evidence type="ECO:0000313" key="10">
    <source>
        <dbReference type="EMBL" id="KTQ97318.1"/>
    </source>
</evidence>
<dbReference type="NCBIfam" id="TIGR03345">
    <property type="entry name" value="VI_ClpV1"/>
    <property type="match status" value="1"/>
</dbReference>
<dbReference type="CDD" id="cd19499">
    <property type="entry name" value="RecA-like_ClpB_Hsp104-like"/>
    <property type="match status" value="1"/>
</dbReference>
<evidence type="ECO:0000256" key="7">
    <source>
        <dbReference type="SAM" id="Coils"/>
    </source>
</evidence>
<evidence type="ECO:0000256" key="5">
    <source>
        <dbReference type="ARBA" id="ARBA00023186"/>
    </source>
</evidence>
<dbReference type="FunFam" id="3.40.50.300:FF:000025">
    <property type="entry name" value="ATP-dependent Clp protease subunit"/>
    <property type="match status" value="1"/>
</dbReference>
<organism evidence="10 11">
    <name type="scientific">Aureimonas ureilytica</name>
    <dbReference type="NCBI Taxonomy" id="401562"/>
    <lineage>
        <taxon>Bacteria</taxon>
        <taxon>Pseudomonadati</taxon>
        <taxon>Pseudomonadota</taxon>
        <taxon>Alphaproteobacteria</taxon>
        <taxon>Hyphomicrobiales</taxon>
        <taxon>Aurantimonadaceae</taxon>
        <taxon>Aureimonas</taxon>
    </lineage>
</organism>
<dbReference type="Gene3D" id="1.10.8.60">
    <property type="match status" value="1"/>
</dbReference>
<dbReference type="InterPro" id="IPR050130">
    <property type="entry name" value="ClpA_ClpB"/>
</dbReference>
<evidence type="ECO:0000256" key="6">
    <source>
        <dbReference type="PROSITE-ProRule" id="PRU01251"/>
    </source>
</evidence>
<dbReference type="RefSeq" id="WP_058634071.1">
    <property type="nucleotide sequence ID" value="NZ_LDPZ01000010.1"/>
</dbReference>
<dbReference type="InterPro" id="IPR001270">
    <property type="entry name" value="ClpA/B"/>
</dbReference>
<dbReference type="AlphaFoldDB" id="A0A175RB31"/>
<comment type="caution">
    <text evidence="10">The sequence shown here is derived from an EMBL/GenBank/DDBJ whole genome shotgun (WGS) entry which is preliminary data.</text>
</comment>
<dbReference type="Pfam" id="PF07724">
    <property type="entry name" value="AAA_2"/>
    <property type="match status" value="1"/>
</dbReference>
<dbReference type="GO" id="GO:0034605">
    <property type="term" value="P:cellular response to heat"/>
    <property type="evidence" value="ECO:0007669"/>
    <property type="project" value="TreeGrafter"/>
</dbReference>
<dbReference type="PROSITE" id="PS51903">
    <property type="entry name" value="CLP_R"/>
    <property type="match status" value="1"/>
</dbReference>
<dbReference type="SUPFAM" id="SSF81923">
    <property type="entry name" value="Double Clp-N motif"/>
    <property type="match status" value="1"/>
</dbReference>
<sequence>MAVDLQVLVGRLNAPTRASLEAAVGLTLSRTHYNVEIEHWLTKLAEPADTDIAAILRHFGIDNARLQADLTRVLDRFKTGNSRAPSLAPNVVKLMREAWLLASLESGEASVRGGHVLAALMDDDTLSAVARDASRELAKIKGEDLKAALATITASSSEAPQGASADSAEAPRPRAATGAAGAALEQYTVNLTARARAGQIDPVLGRDAETRQIVDILTRRRQNNPILTGEAGVGKTAVVEGFALKIAAGDVPDSLKDVELLSLDLGLLQAGAGMKGEFENRLKNVIEGVKGSPKPIIMFIDEAHTLIGAGGAAGQNDAANLLKPALARGEMRTIAATTWAEYKKYFERDPALTRRFQVVKVEEPGDEAAIAMMRGLVPTLERHHGVRILSEAVEDAVRLSRRYIPSRQLPDKAVSLLDTAAGRVAVASNSTPAAIEDARRQIQMLDTDLSVLHRETRIGADHGERIAQLNERRAVTQSRLEELERQFEREKSIVDQMRALHETLGEAKEGGTEAGDPDALRTDLRRLGDELTALQGEHPLMRVTVDSQAIAEVIANWTGIPVGRMISNEIKTVLNLKPKLEERVIGQPQALEAIAETIRTSRAKLSDPRKPIGVFMMVGTSGVGKTETALAVAELLYGGEQNLTVINMSEFKEEHKVSMLVGSPPGYVGYGEGGVLTEAVRRRPYSVILLDEVEKAHPGVQDVFYQVFDKGMLRDGEGRDIDFKNTVIILTSNAGTDLIHRLCADPATRPGPEELAEALRPELLKSFKPAFLGRCSVIPYFPLADDVIRQIVELQLKRIAKRFTESYKARLVWDADLVAAIAARCTEVESGARNIEYILSRSLLPQLSSQVLAWIAEDREVPDVAIALGSEGNFSFTPVGAAKGDTHPVAEPVAAE</sequence>
<dbReference type="InterPro" id="IPR019489">
    <property type="entry name" value="Clp_ATPase_C"/>
</dbReference>
<dbReference type="InterPro" id="IPR027417">
    <property type="entry name" value="P-loop_NTPase"/>
</dbReference>
<evidence type="ECO:0000256" key="4">
    <source>
        <dbReference type="ARBA" id="ARBA00022840"/>
    </source>
</evidence>
<dbReference type="PRINTS" id="PR00300">
    <property type="entry name" value="CLPPROTEASEA"/>
</dbReference>
<evidence type="ECO:0000256" key="1">
    <source>
        <dbReference type="ARBA" id="ARBA00008675"/>
    </source>
</evidence>
<name>A0A175RB31_9HYPH</name>
<dbReference type="Pfam" id="PF00004">
    <property type="entry name" value="AAA"/>
    <property type="match status" value="1"/>
</dbReference>
<dbReference type="PANTHER" id="PTHR11638:SF184">
    <property type="entry name" value="ATPASE WITH CHAPERONE ACTIVITY"/>
    <property type="match status" value="1"/>
</dbReference>
<keyword evidence="5" id="KW-0143">Chaperone</keyword>
<dbReference type="GO" id="GO:0016887">
    <property type="term" value="F:ATP hydrolysis activity"/>
    <property type="evidence" value="ECO:0007669"/>
    <property type="project" value="InterPro"/>
</dbReference>
<dbReference type="Pfam" id="PF10431">
    <property type="entry name" value="ClpB_D2-small"/>
    <property type="match status" value="1"/>
</dbReference>
<keyword evidence="3" id="KW-0547">Nucleotide-binding</keyword>
<dbReference type="InterPro" id="IPR004176">
    <property type="entry name" value="Clp_R_N"/>
</dbReference>
<accession>A0A175RB31</accession>
<dbReference type="EMBL" id="LDPZ01000010">
    <property type="protein sequence ID" value="KTQ97318.1"/>
    <property type="molecule type" value="Genomic_DNA"/>
</dbReference>
<dbReference type="SMART" id="SM00382">
    <property type="entry name" value="AAA"/>
    <property type="match status" value="2"/>
</dbReference>
<dbReference type="CDD" id="cd00009">
    <property type="entry name" value="AAA"/>
    <property type="match status" value="1"/>
</dbReference>
<feature type="domain" description="Clp R" evidence="9">
    <location>
        <begin position="9"/>
        <end position="151"/>
    </location>
</feature>
<feature type="coiled-coil region" evidence="7">
    <location>
        <begin position="435"/>
        <end position="500"/>
    </location>
</feature>
<dbReference type="InterPro" id="IPR003959">
    <property type="entry name" value="ATPase_AAA_core"/>
</dbReference>
<dbReference type="GO" id="GO:0005737">
    <property type="term" value="C:cytoplasm"/>
    <property type="evidence" value="ECO:0007669"/>
    <property type="project" value="TreeGrafter"/>
</dbReference>
<dbReference type="GO" id="GO:0005524">
    <property type="term" value="F:ATP binding"/>
    <property type="evidence" value="ECO:0007669"/>
    <property type="project" value="UniProtKB-KW"/>
</dbReference>
<dbReference type="InterPro" id="IPR036628">
    <property type="entry name" value="Clp_N_dom_sf"/>
</dbReference>
<dbReference type="PROSITE" id="PS00870">
    <property type="entry name" value="CLPAB_1"/>
    <property type="match status" value="1"/>
</dbReference>
<feature type="region of interest" description="Disordered" evidence="8">
    <location>
        <begin position="156"/>
        <end position="177"/>
    </location>
</feature>
<dbReference type="Gene3D" id="1.10.1780.10">
    <property type="entry name" value="Clp, N-terminal domain"/>
    <property type="match status" value="1"/>
</dbReference>
<dbReference type="InterPro" id="IPR003593">
    <property type="entry name" value="AAA+_ATPase"/>
</dbReference>
<comment type="similarity">
    <text evidence="1">Belongs to the ClpA/ClpB family.</text>
</comment>
<gene>
    <name evidence="10" type="ORF">NS226_05125</name>
</gene>
<dbReference type="SUPFAM" id="SSF52540">
    <property type="entry name" value="P-loop containing nucleoside triphosphate hydrolases"/>
    <property type="match status" value="2"/>
</dbReference>
<dbReference type="eggNOG" id="COG0542">
    <property type="taxonomic scope" value="Bacteria"/>
</dbReference>
<reference evidence="10 11" key="1">
    <citation type="journal article" date="2016" name="Front. Microbiol.">
        <title>Genomic Resource of Rice Seed Associated Bacteria.</title>
        <authorList>
            <person name="Midha S."/>
            <person name="Bansal K."/>
            <person name="Sharma S."/>
            <person name="Kumar N."/>
            <person name="Patil P.P."/>
            <person name="Chaudhry V."/>
            <person name="Patil P.B."/>
        </authorList>
    </citation>
    <scope>NUCLEOTIDE SEQUENCE [LARGE SCALE GENOMIC DNA]</scope>
    <source>
        <strain evidence="10 11">NS226</strain>
    </source>
</reference>
<evidence type="ECO:0000259" key="9">
    <source>
        <dbReference type="PROSITE" id="PS51903"/>
    </source>
</evidence>
<dbReference type="PANTHER" id="PTHR11638">
    <property type="entry name" value="ATP-DEPENDENT CLP PROTEASE"/>
    <property type="match status" value="1"/>
</dbReference>
<dbReference type="OrthoDB" id="9803641at2"/>
<dbReference type="InterPro" id="IPR041546">
    <property type="entry name" value="ClpA/ClpB_AAA_lid"/>
</dbReference>
<evidence type="ECO:0000256" key="8">
    <source>
        <dbReference type="SAM" id="MobiDB-lite"/>
    </source>
</evidence>
<dbReference type="SMART" id="SM01086">
    <property type="entry name" value="ClpB_D2-small"/>
    <property type="match status" value="1"/>
</dbReference>
<protein>
    <submittedName>
        <fullName evidence="10">ATPase AAA</fullName>
    </submittedName>
</protein>
<keyword evidence="4" id="KW-0067">ATP-binding</keyword>
<evidence type="ECO:0000256" key="3">
    <source>
        <dbReference type="ARBA" id="ARBA00022741"/>
    </source>
</evidence>
<dbReference type="PATRIC" id="fig|401562.3.peg.243"/>
<dbReference type="InterPro" id="IPR018368">
    <property type="entry name" value="ClpA/B_CS1"/>
</dbReference>
<proteinExistence type="inferred from homology"/>
<dbReference type="InterPro" id="IPR017729">
    <property type="entry name" value="ATPase_T6SS_ClpV1"/>
</dbReference>
<dbReference type="Gene3D" id="3.40.50.300">
    <property type="entry name" value="P-loop containing nucleotide triphosphate hydrolases"/>
    <property type="match status" value="3"/>
</dbReference>
<dbReference type="Proteomes" id="UP000078272">
    <property type="component" value="Unassembled WGS sequence"/>
</dbReference>